<evidence type="ECO:0000313" key="4">
    <source>
        <dbReference type="Proteomes" id="UP000677228"/>
    </source>
</evidence>
<dbReference type="PANTHER" id="PTHR46657">
    <property type="entry name" value="CENTROSOMAL PROTEIN OF 128 KDA"/>
    <property type="match status" value="1"/>
</dbReference>
<sequence>LQLADEKARSQILQRHETEYKKEVERLQEKSSHFEDNFNQIKYKYETTTRDFAEKERILEDNESKLNKLQVDLTNQKNQFLKKEKDYQNALHTVYNDLTYCTESLSSDSDEPYIVLDTPLANDIETWLSKVKAKLAWLKQELDARRQRESKLRQDLNNALLDSDADRKYFATELAKKEVLVDEMAREKLNLFDMERETSDKMKFLQTQLVDLSHRVEGHSVKEIERARQLQTVEMQLEYEKRRALTEDEKDRINDRYRQQLLKFQTMIDSIKRDLQSAKVQLFTKSP</sequence>
<name>A0A8S2F1Q8_9BILA</name>
<dbReference type="AlphaFoldDB" id="A0A8S2F1Q8"/>
<comment type="caution">
    <text evidence="2">The sequence shown here is derived from an EMBL/GenBank/DDBJ whole genome shotgun (WGS) entry which is preliminary data.</text>
</comment>
<keyword evidence="1" id="KW-0175">Coiled coil</keyword>
<proteinExistence type="predicted"/>
<evidence type="ECO:0000313" key="2">
    <source>
        <dbReference type="EMBL" id="CAF1354728.1"/>
    </source>
</evidence>
<dbReference type="GO" id="GO:0005814">
    <property type="term" value="C:centriole"/>
    <property type="evidence" value="ECO:0007669"/>
    <property type="project" value="TreeGrafter"/>
</dbReference>
<protein>
    <submittedName>
        <fullName evidence="2">Uncharacterized protein</fullName>
    </submittedName>
</protein>
<evidence type="ECO:0000256" key="1">
    <source>
        <dbReference type="SAM" id="Coils"/>
    </source>
</evidence>
<dbReference type="Proteomes" id="UP000682733">
    <property type="component" value="Unassembled WGS sequence"/>
</dbReference>
<accession>A0A8S2F1Q8</accession>
<feature type="coiled-coil region" evidence="1">
    <location>
        <begin position="10"/>
        <end position="86"/>
    </location>
</feature>
<organism evidence="2 4">
    <name type="scientific">Didymodactylos carnosus</name>
    <dbReference type="NCBI Taxonomy" id="1234261"/>
    <lineage>
        <taxon>Eukaryota</taxon>
        <taxon>Metazoa</taxon>
        <taxon>Spiralia</taxon>
        <taxon>Gnathifera</taxon>
        <taxon>Rotifera</taxon>
        <taxon>Eurotatoria</taxon>
        <taxon>Bdelloidea</taxon>
        <taxon>Philodinida</taxon>
        <taxon>Philodinidae</taxon>
        <taxon>Didymodactylos</taxon>
    </lineage>
</organism>
<dbReference type="Proteomes" id="UP000677228">
    <property type="component" value="Unassembled WGS sequence"/>
</dbReference>
<dbReference type="InterPro" id="IPR026652">
    <property type="entry name" value="CEP128"/>
</dbReference>
<feature type="non-terminal residue" evidence="2">
    <location>
        <position position="1"/>
    </location>
</feature>
<evidence type="ECO:0000313" key="3">
    <source>
        <dbReference type="EMBL" id="CAF4165146.1"/>
    </source>
</evidence>
<reference evidence="2" key="1">
    <citation type="submission" date="2021-02" db="EMBL/GenBank/DDBJ databases">
        <authorList>
            <person name="Nowell W R."/>
        </authorList>
    </citation>
    <scope>NUCLEOTIDE SEQUENCE</scope>
</reference>
<dbReference type="GO" id="GO:0000922">
    <property type="term" value="C:spindle pole"/>
    <property type="evidence" value="ECO:0007669"/>
    <property type="project" value="TreeGrafter"/>
</dbReference>
<dbReference type="EMBL" id="CAJOBA010044530">
    <property type="protein sequence ID" value="CAF4165146.1"/>
    <property type="molecule type" value="Genomic_DNA"/>
</dbReference>
<dbReference type="PANTHER" id="PTHR46657:SF1">
    <property type="entry name" value="CENTROSOMAL PROTEIN OF 128 KDA"/>
    <property type="match status" value="1"/>
</dbReference>
<dbReference type="EMBL" id="CAJNOK010022883">
    <property type="protein sequence ID" value="CAF1354728.1"/>
    <property type="molecule type" value="Genomic_DNA"/>
</dbReference>
<gene>
    <name evidence="2" type="ORF">OVA965_LOCUS30965</name>
    <name evidence="3" type="ORF">TMI583_LOCUS31784</name>
</gene>